<gene>
    <name evidence="2" type="ORF">GCM10010979_25640</name>
</gene>
<dbReference type="AlphaFoldDB" id="A0A916SRK6"/>
<dbReference type="Gene3D" id="3.10.450.50">
    <property type="match status" value="1"/>
</dbReference>
<evidence type="ECO:0000313" key="3">
    <source>
        <dbReference type="Proteomes" id="UP000606922"/>
    </source>
</evidence>
<name>A0A916SRK6_9MICO</name>
<evidence type="ECO:0000313" key="2">
    <source>
        <dbReference type="EMBL" id="GGB09879.1"/>
    </source>
</evidence>
<evidence type="ECO:0000259" key="1">
    <source>
        <dbReference type="Pfam" id="PF12680"/>
    </source>
</evidence>
<dbReference type="Proteomes" id="UP000606922">
    <property type="component" value="Unassembled WGS sequence"/>
</dbReference>
<sequence length="135" mass="15628">MRVSAAATRTVTMTTTDEVTRWIEAYRSAWISNDADEVAALFTEDALYEFRPNDPEPWRGRDEIVTGWLEEPDAPDTWTFDFKIVGLLDDGTAVVQGVTEYLDENPTYDNLWLIAFEEGKASRFTEWYMEREQAE</sequence>
<dbReference type="SUPFAM" id="SSF54427">
    <property type="entry name" value="NTF2-like"/>
    <property type="match status" value="1"/>
</dbReference>
<dbReference type="Pfam" id="PF12680">
    <property type="entry name" value="SnoaL_2"/>
    <property type="match status" value="1"/>
</dbReference>
<dbReference type="InterPro" id="IPR037401">
    <property type="entry name" value="SnoaL-like"/>
</dbReference>
<dbReference type="InterPro" id="IPR032710">
    <property type="entry name" value="NTF2-like_dom_sf"/>
</dbReference>
<reference evidence="2" key="1">
    <citation type="journal article" date="2014" name="Int. J. Syst. Evol. Microbiol.">
        <title>Complete genome sequence of Corynebacterium casei LMG S-19264T (=DSM 44701T), isolated from a smear-ripened cheese.</title>
        <authorList>
            <consortium name="US DOE Joint Genome Institute (JGI-PGF)"/>
            <person name="Walter F."/>
            <person name="Albersmeier A."/>
            <person name="Kalinowski J."/>
            <person name="Ruckert C."/>
        </authorList>
    </citation>
    <scope>NUCLEOTIDE SEQUENCE</scope>
    <source>
        <strain evidence="2">CGMCC 1.12813</strain>
    </source>
</reference>
<organism evidence="2 3">
    <name type="scientific">Conyzicola nivalis</name>
    <dbReference type="NCBI Taxonomy" id="1477021"/>
    <lineage>
        <taxon>Bacteria</taxon>
        <taxon>Bacillati</taxon>
        <taxon>Actinomycetota</taxon>
        <taxon>Actinomycetes</taxon>
        <taxon>Micrococcales</taxon>
        <taxon>Microbacteriaceae</taxon>
        <taxon>Conyzicola</taxon>
    </lineage>
</organism>
<protein>
    <recommendedName>
        <fullName evidence="1">SnoaL-like domain-containing protein</fullName>
    </recommendedName>
</protein>
<dbReference type="EMBL" id="BMGB01000001">
    <property type="protein sequence ID" value="GGB09879.1"/>
    <property type="molecule type" value="Genomic_DNA"/>
</dbReference>
<proteinExistence type="predicted"/>
<reference evidence="2" key="2">
    <citation type="submission" date="2020-09" db="EMBL/GenBank/DDBJ databases">
        <authorList>
            <person name="Sun Q."/>
            <person name="Zhou Y."/>
        </authorList>
    </citation>
    <scope>NUCLEOTIDE SEQUENCE</scope>
    <source>
        <strain evidence="2">CGMCC 1.12813</strain>
    </source>
</reference>
<feature type="domain" description="SnoaL-like" evidence="1">
    <location>
        <begin position="23"/>
        <end position="120"/>
    </location>
</feature>
<keyword evidence="3" id="KW-1185">Reference proteome</keyword>
<accession>A0A916SRK6</accession>
<comment type="caution">
    <text evidence="2">The sequence shown here is derived from an EMBL/GenBank/DDBJ whole genome shotgun (WGS) entry which is preliminary data.</text>
</comment>